<dbReference type="EMBL" id="JAZHPZ010000010">
    <property type="protein sequence ID" value="MEF2967852.1"/>
    <property type="molecule type" value="Genomic_DNA"/>
</dbReference>
<dbReference type="InterPro" id="IPR008926">
    <property type="entry name" value="RNR_R1-su_N"/>
</dbReference>
<keyword evidence="8" id="KW-1015">Disulfide bond</keyword>
<dbReference type="PANTHER" id="PTHR11573:SF30">
    <property type="entry name" value="RIBONUCLEOSIDE-DIPHOSPHATE REDUCTASE 2 SUBUNIT ALPHA"/>
    <property type="match status" value="1"/>
</dbReference>
<comment type="caution">
    <text evidence="12">The sequence shown here is derived from an EMBL/GenBank/DDBJ whole genome shotgun (WGS) entry which is preliminary data.</text>
</comment>
<evidence type="ECO:0000256" key="10">
    <source>
        <dbReference type="RuleBase" id="RU003410"/>
    </source>
</evidence>
<dbReference type="EC" id="1.17.4.1" evidence="2 10"/>
<evidence type="ECO:0000259" key="11">
    <source>
        <dbReference type="PROSITE" id="PS00089"/>
    </source>
</evidence>
<evidence type="ECO:0000256" key="7">
    <source>
        <dbReference type="ARBA" id="ARBA00023116"/>
    </source>
</evidence>
<dbReference type="SUPFAM" id="SSF51998">
    <property type="entry name" value="PFL-like glycyl radical enzymes"/>
    <property type="match status" value="1"/>
</dbReference>
<dbReference type="InterPro" id="IPR000788">
    <property type="entry name" value="RNR_lg_C"/>
</dbReference>
<keyword evidence="5" id="KW-0067">ATP-binding</keyword>
<gene>
    <name evidence="12" type="primary">nrdE</name>
    <name evidence="12" type="ORF">V3851_18640</name>
</gene>
<keyword evidence="4" id="KW-0547">Nucleotide-binding</keyword>
<evidence type="ECO:0000256" key="3">
    <source>
        <dbReference type="ARBA" id="ARBA00022533"/>
    </source>
</evidence>
<organism evidence="12 13">
    <name type="scientific">Paenibacillus haidiansis</name>
    <dbReference type="NCBI Taxonomy" id="1574488"/>
    <lineage>
        <taxon>Bacteria</taxon>
        <taxon>Bacillati</taxon>
        <taxon>Bacillota</taxon>
        <taxon>Bacilli</taxon>
        <taxon>Bacillales</taxon>
        <taxon>Paenibacillaceae</taxon>
        <taxon>Paenibacillus</taxon>
    </lineage>
</organism>
<evidence type="ECO:0000313" key="13">
    <source>
        <dbReference type="Proteomes" id="UP001306950"/>
    </source>
</evidence>
<keyword evidence="3" id="KW-0021">Allosteric enzyme</keyword>
<dbReference type="PANTHER" id="PTHR11573">
    <property type="entry name" value="RIBONUCLEOSIDE-DIPHOSPHATE REDUCTASE LARGE CHAIN"/>
    <property type="match status" value="1"/>
</dbReference>
<dbReference type="NCBIfam" id="TIGR04170">
    <property type="entry name" value="RNR_1b_NrdE"/>
    <property type="match status" value="1"/>
</dbReference>
<dbReference type="CDD" id="cd01679">
    <property type="entry name" value="RNR_I"/>
    <property type="match status" value="1"/>
</dbReference>
<dbReference type="InterPro" id="IPR013554">
    <property type="entry name" value="RNR_N"/>
</dbReference>
<dbReference type="GO" id="GO:0004748">
    <property type="term" value="F:ribonucleoside-diphosphate reductase activity, thioredoxin disulfide as acceptor"/>
    <property type="evidence" value="ECO:0007669"/>
    <property type="project" value="UniProtKB-EC"/>
</dbReference>
<evidence type="ECO:0000256" key="5">
    <source>
        <dbReference type="ARBA" id="ARBA00022840"/>
    </source>
</evidence>
<dbReference type="Proteomes" id="UP001306950">
    <property type="component" value="Unassembled WGS sequence"/>
</dbReference>
<dbReference type="Pfam" id="PF02867">
    <property type="entry name" value="Ribonuc_red_lgC"/>
    <property type="match status" value="1"/>
</dbReference>
<dbReference type="InterPro" id="IPR013509">
    <property type="entry name" value="RNR_lsu_N"/>
</dbReference>
<dbReference type="RefSeq" id="WP_331848067.1">
    <property type="nucleotide sequence ID" value="NZ_JAZHPZ010000010.1"/>
</dbReference>
<comment type="catalytic activity">
    <reaction evidence="9 10">
        <text>a 2'-deoxyribonucleoside 5'-diphosphate + [thioredoxin]-disulfide + H2O = a ribonucleoside 5'-diphosphate + [thioredoxin]-dithiol</text>
        <dbReference type="Rhea" id="RHEA:23252"/>
        <dbReference type="Rhea" id="RHEA-COMP:10698"/>
        <dbReference type="Rhea" id="RHEA-COMP:10700"/>
        <dbReference type="ChEBI" id="CHEBI:15377"/>
        <dbReference type="ChEBI" id="CHEBI:29950"/>
        <dbReference type="ChEBI" id="CHEBI:50058"/>
        <dbReference type="ChEBI" id="CHEBI:57930"/>
        <dbReference type="ChEBI" id="CHEBI:73316"/>
        <dbReference type="EC" id="1.17.4.1"/>
    </reaction>
</comment>
<dbReference type="PRINTS" id="PR01183">
    <property type="entry name" value="RIBORDTASEM1"/>
</dbReference>
<dbReference type="SUPFAM" id="SSF48168">
    <property type="entry name" value="R1 subunit of ribonucleotide reductase, N-terminal domain"/>
    <property type="match status" value="1"/>
</dbReference>
<evidence type="ECO:0000256" key="9">
    <source>
        <dbReference type="ARBA" id="ARBA00047754"/>
    </source>
</evidence>
<dbReference type="PROSITE" id="PS00089">
    <property type="entry name" value="RIBORED_LARGE"/>
    <property type="match status" value="1"/>
</dbReference>
<dbReference type="Gene3D" id="3.20.70.20">
    <property type="match status" value="1"/>
</dbReference>
<dbReference type="Pfam" id="PF00317">
    <property type="entry name" value="Ribonuc_red_lgN"/>
    <property type="match status" value="1"/>
</dbReference>
<evidence type="ECO:0000256" key="6">
    <source>
        <dbReference type="ARBA" id="ARBA00023002"/>
    </source>
</evidence>
<keyword evidence="7 10" id="KW-0215">Deoxyribonucleotide synthesis</keyword>
<sequence>MKHIELNNEIMSRREDGFFDLEKDLQAVQAFEEEVKLQMMAFSSVEERITYLVEHNYYYDVLAEYTMEQVKSITALIASIPFEFKSYMAVSKFYRDYALKTNDKKLYLETYQDRIAIVSLFLGQGNFEKAKEYAVALIEQRYQPATPTFLNAGKARRGEMVSCYLLELDDSLNSINYNISTSMQLSKLGGGIALNLSKLRARNEEIKGIANASSGIMPVAKILEDTFSYVNQLGQRKGAGAVYINIFHWDANELLDSKKINADEKSRLQSLSIGLICPDKFFELAERNEDLYAFAPYSVYKAYGQHLDDMDIDAMYEELLANPAVIKKKVMSARDMLTKIAIIQLESGYPYIIYRSNASRQHALNAIGSIKMSNLCTEIFQLQETSTIHDYDQADEIRRDISCNLGSLNIVNVMEHRKLRESVYTGMDMLTAVSDMMSIENAPGVRKANSELHSVGLGVMNLHGYLAKNGIPYESEEAKDFAGTFFMMMNFYSLERSMNIAKERGVTFQGFEASDYANGAYFLPYLETDFAPKTAKVQKLFEGMEIPGPKQWAALKEQVAEHGLYHAYRLACAPTASISYIQNATSSVMPIVDQIETRTYGNSTTYYPVPYLSRENVLLYKSAYNMDMFKLIDLISVIQPHVDQGISTVLFVNSDVSTRELARYYIYANKKGLKSLYYTRTRKVGIEECIACAI</sequence>
<dbReference type="InterPro" id="IPR039718">
    <property type="entry name" value="Rrm1"/>
</dbReference>
<evidence type="ECO:0000256" key="1">
    <source>
        <dbReference type="ARBA" id="ARBA00010406"/>
    </source>
</evidence>
<dbReference type="Gene3D" id="1.10.1650.20">
    <property type="match status" value="1"/>
</dbReference>
<evidence type="ECO:0000313" key="12">
    <source>
        <dbReference type="EMBL" id="MEF2967852.1"/>
    </source>
</evidence>
<keyword evidence="6 10" id="KW-0560">Oxidoreductase</keyword>
<evidence type="ECO:0000256" key="8">
    <source>
        <dbReference type="ARBA" id="ARBA00023157"/>
    </source>
</evidence>
<name>A0ABU7VVS7_9BACL</name>
<dbReference type="InterPro" id="IPR013346">
    <property type="entry name" value="NrdE_NrdA_C"/>
</dbReference>
<feature type="domain" description="Ribonucleotide reductase large subunit" evidence="11">
    <location>
        <begin position="552"/>
        <end position="574"/>
    </location>
</feature>
<accession>A0ABU7VVS7</accession>
<proteinExistence type="inferred from homology"/>
<dbReference type="Pfam" id="PF08343">
    <property type="entry name" value="RNR_N"/>
    <property type="match status" value="1"/>
</dbReference>
<protein>
    <recommendedName>
        <fullName evidence="2 10">Ribonucleoside-diphosphate reductase</fullName>
        <ecNumber evidence="2 10">1.17.4.1</ecNumber>
    </recommendedName>
</protein>
<comment type="function">
    <text evidence="10">Provides the precursors necessary for DNA synthesis. Catalyzes the biosynthesis of deoxyribonucleotides from the corresponding ribonucleotides.</text>
</comment>
<evidence type="ECO:0000256" key="4">
    <source>
        <dbReference type="ARBA" id="ARBA00022741"/>
    </source>
</evidence>
<evidence type="ECO:0000256" key="2">
    <source>
        <dbReference type="ARBA" id="ARBA00012274"/>
    </source>
</evidence>
<comment type="similarity">
    <text evidence="1 10">Belongs to the ribonucleoside diphosphate reductase large chain family.</text>
</comment>
<dbReference type="InterPro" id="IPR026459">
    <property type="entry name" value="RNR_1b_NrdE"/>
</dbReference>
<dbReference type="NCBIfam" id="TIGR02506">
    <property type="entry name" value="NrdE_NrdA"/>
    <property type="match status" value="1"/>
</dbReference>
<reference evidence="12 13" key="1">
    <citation type="submission" date="2024-02" db="EMBL/GenBank/DDBJ databases">
        <title>A nitrogen-fixing paenibacillus bacterium.</title>
        <authorList>
            <person name="Zhang W.L."/>
            <person name="Chen S.F."/>
        </authorList>
    </citation>
    <scope>NUCLEOTIDE SEQUENCE [LARGE SCALE GENOMIC DNA]</scope>
    <source>
        <strain evidence="12 13">M1</strain>
    </source>
</reference>
<keyword evidence="13" id="KW-1185">Reference proteome</keyword>